<keyword evidence="3" id="KW-0812">Transmembrane</keyword>
<evidence type="ECO:0000256" key="2">
    <source>
        <dbReference type="ARBA" id="ARBA00007165"/>
    </source>
</evidence>
<keyword evidence="6" id="KW-0496">Mitochondrion</keyword>
<keyword evidence="6" id="KW-0999">Mitochondrion inner membrane</keyword>
<keyword evidence="5" id="KW-0472">Membrane</keyword>
<dbReference type="CDD" id="cd06662">
    <property type="entry name" value="SURF1"/>
    <property type="match status" value="1"/>
</dbReference>
<organism evidence="7 8">
    <name type="scientific">Ridgeia piscesae</name>
    <name type="common">Tubeworm</name>
    <dbReference type="NCBI Taxonomy" id="27915"/>
    <lineage>
        <taxon>Eukaryota</taxon>
        <taxon>Metazoa</taxon>
        <taxon>Spiralia</taxon>
        <taxon>Lophotrochozoa</taxon>
        <taxon>Annelida</taxon>
        <taxon>Polychaeta</taxon>
        <taxon>Sedentaria</taxon>
        <taxon>Canalipalpata</taxon>
        <taxon>Sabellida</taxon>
        <taxon>Siboglinidae</taxon>
        <taxon>Ridgeia</taxon>
    </lineage>
</organism>
<comment type="similarity">
    <text evidence="2 6">Belongs to the SURF1 family.</text>
</comment>
<evidence type="ECO:0000313" key="8">
    <source>
        <dbReference type="Proteomes" id="UP001209878"/>
    </source>
</evidence>
<dbReference type="EMBL" id="JAODUO010000191">
    <property type="protein sequence ID" value="KAK2186727.1"/>
    <property type="molecule type" value="Genomic_DNA"/>
</dbReference>
<reference evidence="7" key="1">
    <citation type="journal article" date="2023" name="Mol. Biol. Evol.">
        <title>Third-Generation Sequencing Reveals the Adaptive Role of the Epigenome in Three Deep-Sea Polychaetes.</title>
        <authorList>
            <person name="Perez M."/>
            <person name="Aroh O."/>
            <person name="Sun Y."/>
            <person name="Lan Y."/>
            <person name="Juniper S.K."/>
            <person name="Young C.R."/>
            <person name="Angers B."/>
            <person name="Qian P.Y."/>
        </authorList>
    </citation>
    <scope>NUCLEOTIDE SEQUENCE</scope>
    <source>
        <strain evidence="7">R07B-5</strain>
    </source>
</reference>
<dbReference type="InterPro" id="IPR045214">
    <property type="entry name" value="Surf1/Surf4"/>
</dbReference>
<dbReference type="PROSITE" id="PS50895">
    <property type="entry name" value="SURF1"/>
    <property type="match status" value="1"/>
</dbReference>
<dbReference type="Proteomes" id="UP001209878">
    <property type="component" value="Unassembled WGS sequence"/>
</dbReference>
<dbReference type="AlphaFoldDB" id="A0AAD9P241"/>
<protein>
    <recommendedName>
        <fullName evidence="6">SURF1-like protein</fullName>
    </recommendedName>
</protein>
<keyword evidence="4" id="KW-1133">Transmembrane helix</keyword>
<comment type="function">
    <text evidence="6">Probably involved in the biogenesis of the COX complex.</text>
</comment>
<evidence type="ECO:0000313" key="7">
    <source>
        <dbReference type="EMBL" id="KAK2186727.1"/>
    </source>
</evidence>
<comment type="subcellular location">
    <subcellularLocation>
        <location evidence="1">Membrane</location>
    </subcellularLocation>
    <subcellularLocation>
        <location evidence="6">Mitochondrion inner membrane</location>
        <topology evidence="6">Multi-pass membrane protein</topology>
    </subcellularLocation>
</comment>
<evidence type="ECO:0000256" key="5">
    <source>
        <dbReference type="ARBA" id="ARBA00023136"/>
    </source>
</evidence>
<comment type="caution">
    <text evidence="7">The sequence shown here is derived from an EMBL/GenBank/DDBJ whole genome shotgun (WGS) entry which is preliminary data.</text>
</comment>
<keyword evidence="8" id="KW-1185">Reference proteome</keyword>
<dbReference type="PANTHER" id="PTHR23427">
    <property type="entry name" value="SURFEIT LOCUS PROTEIN"/>
    <property type="match status" value="1"/>
</dbReference>
<dbReference type="InterPro" id="IPR002994">
    <property type="entry name" value="Surf1/Shy1"/>
</dbReference>
<evidence type="ECO:0000256" key="1">
    <source>
        <dbReference type="ARBA" id="ARBA00004370"/>
    </source>
</evidence>
<accession>A0AAD9P241</accession>
<sequence>MCTNGDKPFIPVAAFALGTWQVERRKWKLDLIADMERRTLAAPIPLPHDFDELEDMEYKRVVVKGKFDHSKELYMHPRSFIEEGDQPTSGFGVKPKSGAWVVTPFQLSDTNKRILVNRGWVPREKINPKYRHEGQVKY</sequence>
<dbReference type="PANTHER" id="PTHR23427:SF2">
    <property type="entry name" value="SURFEIT LOCUS PROTEIN 1"/>
    <property type="match status" value="1"/>
</dbReference>
<evidence type="ECO:0000256" key="6">
    <source>
        <dbReference type="RuleBase" id="RU363076"/>
    </source>
</evidence>
<name>A0AAD9P241_RIDPI</name>
<gene>
    <name evidence="7" type="ORF">NP493_193g04059</name>
</gene>
<dbReference type="GO" id="GO:0005743">
    <property type="term" value="C:mitochondrial inner membrane"/>
    <property type="evidence" value="ECO:0007669"/>
    <property type="project" value="UniProtKB-SubCell"/>
</dbReference>
<evidence type="ECO:0000256" key="3">
    <source>
        <dbReference type="ARBA" id="ARBA00022692"/>
    </source>
</evidence>
<proteinExistence type="inferred from homology"/>
<dbReference type="GO" id="GO:0033617">
    <property type="term" value="P:mitochondrial respiratory chain complex IV assembly"/>
    <property type="evidence" value="ECO:0007669"/>
    <property type="project" value="TreeGrafter"/>
</dbReference>
<evidence type="ECO:0000256" key="4">
    <source>
        <dbReference type="ARBA" id="ARBA00022989"/>
    </source>
</evidence>
<dbReference type="Pfam" id="PF02104">
    <property type="entry name" value="SURF1"/>
    <property type="match status" value="1"/>
</dbReference>